<dbReference type="EMBL" id="CABPSP010000003">
    <property type="protein sequence ID" value="VVE64195.1"/>
    <property type="molecule type" value="Genomic_DNA"/>
</dbReference>
<dbReference type="AlphaFoldDB" id="A0A5E4ZV89"/>
<name>A0A5E4ZV89_9BURK</name>
<evidence type="ECO:0000256" key="1">
    <source>
        <dbReference type="SAM" id="MobiDB-lite"/>
    </source>
</evidence>
<organism evidence="2 3">
    <name type="scientific">Pandoraea anapnoica</name>
    <dbReference type="NCBI Taxonomy" id="2508301"/>
    <lineage>
        <taxon>Bacteria</taxon>
        <taxon>Pseudomonadati</taxon>
        <taxon>Pseudomonadota</taxon>
        <taxon>Betaproteobacteria</taxon>
        <taxon>Burkholderiales</taxon>
        <taxon>Burkholderiaceae</taxon>
        <taxon>Pandoraea</taxon>
    </lineage>
</organism>
<reference evidence="2 3" key="1">
    <citation type="submission" date="2019-08" db="EMBL/GenBank/DDBJ databases">
        <authorList>
            <person name="Peeters C."/>
        </authorList>
    </citation>
    <scope>NUCLEOTIDE SEQUENCE [LARGE SCALE GENOMIC DNA]</scope>
    <source>
        <strain evidence="2 3">LMG 31117</strain>
    </source>
</reference>
<evidence type="ECO:0000313" key="2">
    <source>
        <dbReference type="EMBL" id="VVE64195.1"/>
    </source>
</evidence>
<proteinExistence type="predicted"/>
<evidence type="ECO:0000313" key="3">
    <source>
        <dbReference type="Proteomes" id="UP000383122"/>
    </source>
</evidence>
<protein>
    <submittedName>
        <fullName evidence="2">Chemotaxis protein</fullName>
    </submittedName>
</protein>
<gene>
    <name evidence="2" type="ORF">PAN31117_01501</name>
</gene>
<dbReference type="Proteomes" id="UP000383122">
    <property type="component" value="Unassembled WGS sequence"/>
</dbReference>
<keyword evidence="3" id="KW-1185">Reference proteome</keyword>
<sequence>MDQVTSHNAALVEDAGKAAKMLEQQAQLLALSVGRFQLEAAYANGSDSENDAYPALTRPSALP</sequence>
<accession>A0A5E4ZV89</accession>
<feature type="region of interest" description="Disordered" evidence="1">
    <location>
        <begin position="44"/>
        <end position="63"/>
    </location>
</feature>